<keyword evidence="2" id="KW-0732">Signal</keyword>
<feature type="signal peptide" evidence="2">
    <location>
        <begin position="1"/>
        <end position="21"/>
    </location>
</feature>
<reference evidence="4" key="1">
    <citation type="submission" date="2014-06" db="EMBL/GenBank/DDBJ databases">
        <authorList>
            <person name="Berkman P.J."/>
        </authorList>
    </citation>
    <scope>NUCLEOTIDE SEQUENCE [LARGE SCALE GENOMIC DNA]</scope>
</reference>
<keyword evidence="4" id="KW-1185">Reference proteome</keyword>
<evidence type="ECO:0000256" key="2">
    <source>
        <dbReference type="SAM" id="SignalP"/>
    </source>
</evidence>
<organism evidence="3 4">
    <name type="scientific">Sporisorium scitamineum</name>
    <dbReference type="NCBI Taxonomy" id="49012"/>
    <lineage>
        <taxon>Eukaryota</taxon>
        <taxon>Fungi</taxon>
        <taxon>Dikarya</taxon>
        <taxon>Basidiomycota</taxon>
        <taxon>Ustilaginomycotina</taxon>
        <taxon>Ustilaginomycetes</taxon>
        <taxon>Ustilaginales</taxon>
        <taxon>Ustilaginaceae</taxon>
        <taxon>Sporisorium</taxon>
    </lineage>
</organism>
<evidence type="ECO:0000313" key="4">
    <source>
        <dbReference type="Proteomes" id="UP000242770"/>
    </source>
</evidence>
<feature type="compositionally biased region" description="Low complexity" evidence="1">
    <location>
        <begin position="180"/>
        <end position="199"/>
    </location>
</feature>
<proteinExistence type="predicted"/>
<accession>A0A0F7RXV4</accession>
<feature type="region of interest" description="Disordered" evidence="1">
    <location>
        <begin position="180"/>
        <end position="209"/>
    </location>
</feature>
<name>A0A0F7RXV4_9BASI</name>
<protein>
    <submittedName>
        <fullName evidence="3">Uncharacterized protein</fullName>
    </submittedName>
</protein>
<evidence type="ECO:0000256" key="1">
    <source>
        <dbReference type="SAM" id="MobiDB-lite"/>
    </source>
</evidence>
<evidence type="ECO:0000313" key="3">
    <source>
        <dbReference type="EMBL" id="CDS01836.1"/>
    </source>
</evidence>
<feature type="chain" id="PRO_5005437263" evidence="2">
    <location>
        <begin position="22"/>
        <end position="272"/>
    </location>
</feature>
<dbReference type="AlphaFoldDB" id="A0A0F7RXV4"/>
<feature type="compositionally biased region" description="Pro residues" evidence="1">
    <location>
        <begin position="200"/>
        <end position="209"/>
    </location>
</feature>
<gene>
    <name evidence="3" type="primary">SSCI76170.1</name>
</gene>
<sequence length="272" mass="28365">MRSTILILATIWLLVAGYVLAQIPEGSLLRSLFASGSPTRPFSTASPADLSSRQIRCLSVVVKLLGQHHVQPPVPVRSPAAARPDSVAPPPSAPFHQRSSPQPPHDPLPAVTTHHRAADLPLTATAAAQPAPVQPRLPSGPIQESAAAVTHADLAELRQGLQDDLTDTLRDLLAAHFASSTPPAQSTSSAVHPPVTAALAPPPAAPTPTPVAPIPSGESLVNLTGFPWVTPDLADKVYNDTLPAQELHRLANPAWLLEPAAPEPSSGVKKQA</sequence>
<feature type="region of interest" description="Disordered" evidence="1">
    <location>
        <begin position="72"/>
        <end position="111"/>
    </location>
</feature>
<dbReference type="Proteomes" id="UP000242770">
    <property type="component" value="Unassembled WGS sequence"/>
</dbReference>
<dbReference type="EMBL" id="CCFA01004635">
    <property type="protein sequence ID" value="CDS01836.1"/>
    <property type="molecule type" value="Genomic_DNA"/>
</dbReference>